<dbReference type="OrthoDB" id="2084801at2"/>
<dbReference type="Proteomes" id="UP000095712">
    <property type="component" value="Unassembled WGS sequence"/>
</dbReference>
<dbReference type="EMBL" id="WWVF01000017">
    <property type="protein sequence ID" value="MZS89399.1"/>
    <property type="molecule type" value="Genomic_DNA"/>
</dbReference>
<dbReference type="EMBL" id="CZAW01000079">
    <property type="protein sequence ID" value="CUQ13003.1"/>
    <property type="molecule type" value="Genomic_DNA"/>
</dbReference>
<sequence length="59" mass="6629">MERIVVELKGNLTFCGVDKGEICIEGENGILVETDTKSGLKVWCPIKSIVKKHEIRIEE</sequence>
<evidence type="ECO:0000313" key="1">
    <source>
        <dbReference type="EMBL" id="CUQ13003.1"/>
    </source>
</evidence>
<dbReference type="AlphaFoldDB" id="A0A174TSB5"/>
<gene>
    <name evidence="1" type="ORF">ERS852523_04078</name>
    <name evidence="2" type="ORF">GT712_10020</name>
</gene>
<evidence type="ECO:0000313" key="3">
    <source>
        <dbReference type="Proteomes" id="UP000095712"/>
    </source>
</evidence>
<dbReference type="GeneID" id="75077734"/>
<evidence type="ECO:0000313" key="2">
    <source>
        <dbReference type="EMBL" id="MZS89399.1"/>
    </source>
</evidence>
<reference evidence="1 3" key="1">
    <citation type="submission" date="2015-09" db="EMBL/GenBank/DDBJ databases">
        <authorList>
            <consortium name="Pathogen Informatics"/>
        </authorList>
    </citation>
    <scope>NUCLEOTIDE SEQUENCE [LARGE SCALE GENOMIC DNA]</scope>
    <source>
        <strain evidence="1 3">2789STDY5834911</strain>
    </source>
</reference>
<name>A0A174TSB5_9FIRM</name>
<proteinExistence type="predicted"/>
<reference evidence="2 4" key="2">
    <citation type="journal article" date="2019" name="Nat. Med.">
        <title>A library of human gut bacterial isolates paired with longitudinal multiomics data enables mechanistic microbiome research.</title>
        <authorList>
            <person name="Poyet M."/>
            <person name="Groussin M."/>
            <person name="Gibbons S.M."/>
            <person name="Avila-Pacheco J."/>
            <person name="Jiang X."/>
            <person name="Kearney S.M."/>
            <person name="Perrotta A.R."/>
            <person name="Berdy B."/>
            <person name="Zhao S."/>
            <person name="Lieberman T.D."/>
            <person name="Swanson P.K."/>
            <person name="Smith M."/>
            <person name="Roesemann S."/>
            <person name="Alexander J.E."/>
            <person name="Rich S.A."/>
            <person name="Livny J."/>
            <person name="Vlamakis H."/>
            <person name="Clish C."/>
            <person name="Bullock K."/>
            <person name="Deik A."/>
            <person name="Scott J."/>
            <person name="Pierce K.A."/>
            <person name="Xavier R.J."/>
            <person name="Alm E.J."/>
        </authorList>
    </citation>
    <scope>NUCLEOTIDE SEQUENCE [LARGE SCALE GENOMIC DNA]</scope>
    <source>
        <strain evidence="2 4">BIOML-A12</strain>
    </source>
</reference>
<accession>A0A174TSB5</accession>
<dbReference type="Proteomes" id="UP000477156">
    <property type="component" value="Unassembled WGS sequence"/>
</dbReference>
<protein>
    <submittedName>
        <fullName evidence="1">Uncharacterized protein</fullName>
    </submittedName>
</protein>
<organism evidence="1 3">
    <name type="scientific">Blautia wexlerae</name>
    <dbReference type="NCBI Taxonomy" id="418240"/>
    <lineage>
        <taxon>Bacteria</taxon>
        <taxon>Bacillati</taxon>
        <taxon>Bacillota</taxon>
        <taxon>Clostridia</taxon>
        <taxon>Lachnospirales</taxon>
        <taxon>Lachnospiraceae</taxon>
        <taxon>Blautia</taxon>
    </lineage>
</organism>
<evidence type="ECO:0000313" key="4">
    <source>
        <dbReference type="Proteomes" id="UP000477156"/>
    </source>
</evidence>
<dbReference type="RefSeq" id="WP_025579357.1">
    <property type="nucleotide sequence ID" value="NZ_CZAW01000079.1"/>
</dbReference>